<keyword evidence="2" id="KW-1185">Reference proteome</keyword>
<proteinExistence type="predicted"/>
<gene>
    <name evidence="1" type="ORF">J2S75_001498</name>
</gene>
<dbReference type="EMBL" id="JAUSUI010000003">
    <property type="protein sequence ID" value="MDQ0302470.1"/>
    <property type="molecule type" value="Genomic_DNA"/>
</dbReference>
<name>A0ABU0BAR4_9HYPH</name>
<comment type="caution">
    <text evidence="1">The sequence shown here is derived from an EMBL/GenBank/DDBJ whole genome shotgun (WGS) entry which is preliminary data.</text>
</comment>
<protein>
    <submittedName>
        <fullName evidence="1">Uncharacterized protein</fullName>
    </submittedName>
</protein>
<dbReference type="Proteomes" id="UP001224682">
    <property type="component" value="Unassembled WGS sequence"/>
</dbReference>
<evidence type="ECO:0000313" key="2">
    <source>
        <dbReference type="Proteomes" id="UP001224682"/>
    </source>
</evidence>
<organism evidence="1 2">
    <name type="scientific">Ancylobacter polymorphus</name>
    <dbReference type="NCBI Taxonomy" id="223390"/>
    <lineage>
        <taxon>Bacteria</taxon>
        <taxon>Pseudomonadati</taxon>
        <taxon>Pseudomonadota</taxon>
        <taxon>Alphaproteobacteria</taxon>
        <taxon>Hyphomicrobiales</taxon>
        <taxon>Xanthobacteraceae</taxon>
        <taxon>Ancylobacter</taxon>
    </lineage>
</organism>
<dbReference type="RefSeq" id="WP_307019192.1">
    <property type="nucleotide sequence ID" value="NZ_JAUSUI010000003.1"/>
</dbReference>
<reference evidence="1 2" key="1">
    <citation type="submission" date="2023-07" db="EMBL/GenBank/DDBJ databases">
        <title>Genomic Encyclopedia of Type Strains, Phase IV (KMG-IV): sequencing the most valuable type-strain genomes for metagenomic binning, comparative biology and taxonomic classification.</title>
        <authorList>
            <person name="Goeker M."/>
        </authorList>
    </citation>
    <scope>NUCLEOTIDE SEQUENCE [LARGE SCALE GENOMIC DNA]</scope>
    <source>
        <strain evidence="1 2">DSM 2457</strain>
    </source>
</reference>
<sequence>MSRQDLFDADFLVNVATRLAGRDWPTATLAPLVQEAGHGLVSGLGDLLASLQRLADQDLGDIGPAIPPFQEKGQ</sequence>
<accession>A0ABU0BAR4</accession>
<evidence type="ECO:0000313" key="1">
    <source>
        <dbReference type="EMBL" id="MDQ0302470.1"/>
    </source>
</evidence>